<feature type="region of interest" description="Disordered" evidence="1">
    <location>
        <begin position="1"/>
        <end position="40"/>
    </location>
</feature>
<reference evidence="2" key="1">
    <citation type="journal article" date="2019" name="Sci. Rep.">
        <title>Draft genome of Tanacetum cinerariifolium, the natural source of mosquito coil.</title>
        <authorList>
            <person name="Yamashiro T."/>
            <person name="Shiraishi A."/>
            <person name="Satake H."/>
            <person name="Nakayama K."/>
        </authorList>
    </citation>
    <scope>NUCLEOTIDE SEQUENCE</scope>
</reference>
<dbReference type="AlphaFoldDB" id="A0A699JH88"/>
<sequence length="40" mass="3786">EAIGDGTVSDIIGDEIGEGAIEGAGETGSEPDDHSGDGGV</sequence>
<gene>
    <name evidence="2" type="ORF">Tci_607294</name>
</gene>
<feature type="non-terminal residue" evidence="2">
    <location>
        <position position="1"/>
    </location>
</feature>
<evidence type="ECO:0000256" key="1">
    <source>
        <dbReference type="SAM" id="MobiDB-lite"/>
    </source>
</evidence>
<evidence type="ECO:0000313" key="2">
    <source>
        <dbReference type="EMBL" id="GFA35322.1"/>
    </source>
</evidence>
<proteinExistence type="predicted"/>
<dbReference type="EMBL" id="BKCJ010409529">
    <property type="protein sequence ID" value="GFA35322.1"/>
    <property type="molecule type" value="Genomic_DNA"/>
</dbReference>
<organism evidence="2">
    <name type="scientific">Tanacetum cinerariifolium</name>
    <name type="common">Dalmatian daisy</name>
    <name type="synonym">Chrysanthemum cinerariifolium</name>
    <dbReference type="NCBI Taxonomy" id="118510"/>
    <lineage>
        <taxon>Eukaryota</taxon>
        <taxon>Viridiplantae</taxon>
        <taxon>Streptophyta</taxon>
        <taxon>Embryophyta</taxon>
        <taxon>Tracheophyta</taxon>
        <taxon>Spermatophyta</taxon>
        <taxon>Magnoliopsida</taxon>
        <taxon>eudicotyledons</taxon>
        <taxon>Gunneridae</taxon>
        <taxon>Pentapetalae</taxon>
        <taxon>asterids</taxon>
        <taxon>campanulids</taxon>
        <taxon>Asterales</taxon>
        <taxon>Asteraceae</taxon>
        <taxon>Asteroideae</taxon>
        <taxon>Anthemideae</taxon>
        <taxon>Anthemidinae</taxon>
        <taxon>Tanacetum</taxon>
    </lineage>
</organism>
<name>A0A699JH88_TANCI</name>
<feature type="compositionally biased region" description="Basic and acidic residues" evidence="1">
    <location>
        <begin position="31"/>
        <end position="40"/>
    </location>
</feature>
<protein>
    <submittedName>
        <fullName evidence="2">Uncharacterized protein</fullName>
    </submittedName>
</protein>
<accession>A0A699JH88</accession>
<comment type="caution">
    <text evidence="2">The sequence shown here is derived from an EMBL/GenBank/DDBJ whole genome shotgun (WGS) entry which is preliminary data.</text>
</comment>